<dbReference type="EMBL" id="DS866546">
    <property type="protein sequence ID" value="EEC14396.1"/>
    <property type="molecule type" value="Genomic_DNA"/>
</dbReference>
<dbReference type="InterPro" id="IPR004788">
    <property type="entry name" value="Ribose5P_isomerase_type_A"/>
</dbReference>
<accession>B7Q6C4</accession>
<dbReference type="InParanoid" id="B7Q6C4"/>
<dbReference type="Gene3D" id="3.30.70.260">
    <property type="match status" value="1"/>
</dbReference>
<dbReference type="AlphaFoldDB" id="B7Q6C4"/>
<dbReference type="Proteomes" id="UP000001555">
    <property type="component" value="Unassembled WGS sequence"/>
</dbReference>
<dbReference type="HOGENOM" id="CLU_3385289_0_0_1"/>
<evidence type="ECO:0007829" key="4">
    <source>
        <dbReference type="PeptideAtlas" id="B7Q6C4"/>
    </source>
</evidence>
<dbReference type="VEuPathDB" id="VectorBase:ISCI010657"/>
<protein>
    <submittedName>
        <fullName evidence="1 2">Uncharacterized protein</fullName>
    </submittedName>
</protein>
<keyword evidence="4" id="KW-1267">Proteomics identification</keyword>
<evidence type="ECO:0000313" key="2">
    <source>
        <dbReference type="EnsemblMetazoa" id="ISCW010657-PA"/>
    </source>
</evidence>
<dbReference type="EMBL" id="ABJB010419430">
    <property type="status" value="NOT_ANNOTATED_CDS"/>
    <property type="molecule type" value="Genomic_DNA"/>
</dbReference>
<dbReference type="VEuPathDB" id="VectorBase:ISCW010657"/>
<proteinExistence type="evidence at protein level"/>
<reference evidence="1 3" key="1">
    <citation type="submission" date="2008-03" db="EMBL/GenBank/DDBJ databases">
        <title>Annotation of Ixodes scapularis.</title>
        <authorList>
            <consortium name="Ixodes scapularis Genome Project Consortium"/>
            <person name="Caler E."/>
            <person name="Hannick L.I."/>
            <person name="Bidwell S."/>
            <person name="Joardar V."/>
            <person name="Thiagarajan M."/>
            <person name="Amedeo P."/>
            <person name="Galinsky K.J."/>
            <person name="Schobel S."/>
            <person name="Inman J."/>
            <person name="Hostetler J."/>
            <person name="Miller J."/>
            <person name="Hammond M."/>
            <person name="Megy K."/>
            <person name="Lawson D."/>
            <person name="Kodira C."/>
            <person name="Sutton G."/>
            <person name="Meyer J."/>
            <person name="Hill C.A."/>
            <person name="Birren B."/>
            <person name="Nene V."/>
            <person name="Collins F."/>
            <person name="Alarcon-Chaidez F."/>
            <person name="Wikel S."/>
            <person name="Strausberg R."/>
        </authorList>
    </citation>
    <scope>NUCLEOTIDE SEQUENCE [LARGE SCALE GENOMIC DNA]</scope>
    <source>
        <strain evidence="3">Wikel</strain>
        <strain evidence="1">Wikel colony</strain>
    </source>
</reference>
<name>B7Q6C4_IXOSC</name>
<dbReference type="GO" id="GO:0009052">
    <property type="term" value="P:pentose-phosphate shunt, non-oxidative branch"/>
    <property type="evidence" value="ECO:0007669"/>
    <property type="project" value="InterPro"/>
</dbReference>
<dbReference type="GO" id="GO:0004751">
    <property type="term" value="F:ribose-5-phosphate isomerase activity"/>
    <property type="evidence" value="ECO:0007669"/>
    <property type="project" value="InterPro"/>
</dbReference>
<organism>
    <name type="scientific">Ixodes scapularis</name>
    <name type="common">Black-legged tick</name>
    <name type="synonym">Deer tick</name>
    <dbReference type="NCBI Taxonomy" id="6945"/>
    <lineage>
        <taxon>Eukaryota</taxon>
        <taxon>Metazoa</taxon>
        <taxon>Ecdysozoa</taxon>
        <taxon>Arthropoda</taxon>
        <taxon>Chelicerata</taxon>
        <taxon>Arachnida</taxon>
        <taxon>Acari</taxon>
        <taxon>Parasitiformes</taxon>
        <taxon>Ixodida</taxon>
        <taxon>Ixodoidea</taxon>
        <taxon>Ixodidae</taxon>
        <taxon>Ixodinae</taxon>
        <taxon>Ixodes</taxon>
    </lineage>
</organism>
<evidence type="ECO:0000313" key="1">
    <source>
        <dbReference type="EMBL" id="EEC14396.1"/>
    </source>
</evidence>
<reference evidence="2" key="2">
    <citation type="submission" date="2020-05" db="UniProtKB">
        <authorList>
            <consortium name="EnsemblMetazoa"/>
        </authorList>
    </citation>
    <scope>IDENTIFICATION</scope>
    <source>
        <strain evidence="2">wikel</strain>
    </source>
</reference>
<keyword evidence="3" id="KW-1185">Reference proteome</keyword>
<evidence type="ECO:0000313" key="3">
    <source>
        <dbReference type="Proteomes" id="UP000001555"/>
    </source>
</evidence>
<gene>
    <name evidence="1" type="ORF">IscW_ISCW010657</name>
</gene>
<dbReference type="Pfam" id="PF06026">
    <property type="entry name" value="Rib_5-P_isom_A"/>
    <property type="match status" value="1"/>
</dbReference>
<sequence length="33" mass="3488">MIPGVVETGLFVGMAQKVYYGLNDGSVTEKNAV</sequence>
<dbReference type="Gene3D" id="3.40.50.1360">
    <property type="match status" value="1"/>
</dbReference>
<dbReference type="EMBL" id="ABJB010008303">
    <property type="status" value="NOT_ANNOTATED_CDS"/>
    <property type="molecule type" value="Genomic_DNA"/>
</dbReference>
<dbReference type="EMBL" id="ABJB010213307">
    <property type="status" value="NOT_ANNOTATED_CDS"/>
    <property type="molecule type" value="Genomic_DNA"/>
</dbReference>
<dbReference type="EnsemblMetazoa" id="ISCW010657-RA">
    <property type="protein sequence ID" value="ISCW010657-PA"/>
    <property type="gene ID" value="ISCW010657"/>
</dbReference>
<dbReference type="PaxDb" id="6945-B7Q6C4"/>